<dbReference type="SUPFAM" id="SSF81383">
    <property type="entry name" value="F-box domain"/>
    <property type="match status" value="1"/>
</dbReference>
<dbReference type="PROSITE" id="PS50181">
    <property type="entry name" value="FBOX"/>
    <property type="match status" value="1"/>
</dbReference>
<dbReference type="SMART" id="SM00256">
    <property type="entry name" value="FBOX"/>
    <property type="match status" value="1"/>
</dbReference>
<gene>
    <name evidence="3" type="ORF">D0Y65_050504</name>
</gene>
<comment type="caution">
    <text evidence="3">The sequence shown here is derived from an EMBL/GenBank/DDBJ whole genome shotgun (WGS) entry which is preliminary data.</text>
</comment>
<dbReference type="EMBL" id="QZWG01000019">
    <property type="protein sequence ID" value="RZB46501.1"/>
    <property type="molecule type" value="Genomic_DNA"/>
</dbReference>
<dbReference type="Pfam" id="PF00646">
    <property type="entry name" value="F-box"/>
    <property type="match status" value="1"/>
</dbReference>
<organism evidence="3 4">
    <name type="scientific">Glycine soja</name>
    <name type="common">Wild soybean</name>
    <dbReference type="NCBI Taxonomy" id="3848"/>
    <lineage>
        <taxon>Eukaryota</taxon>
        <taxon>Viridiplantae</taxon>
        <taxon>Streptophyta</taxon>
        <taxon>Embryophyta</taxon>
        <taxon>Tracheophyta</taxon>
        <taxon>Spermatophyta</taxon>
        <taxon>Magnoliopsida</taxon>
        <taxon>eudicotyledons</taxon>
        <taxon>Gunneridae</taxon>
        <taxon>Pentapetalae</taxon>
        <taxon>rosids</taxon>
        <taxon>fabids</taxon>
        <taxon>Fabales</taxon>
        <taxon>Fabaceae</taxon>
        <taxon>Papilionoideae</taxon>
        <taxon>50 kb inversion clade</taxon>
        <taxon>NPAAA clade</taxon>
        <taxon>indigoferoid/millettioid clade</taxon>
        <taxon>Phaseoleae</taxon>
        <taxon>Glycine</taxon>
        <taxon>Glycine subgen. Soja</taxon>
    </lineage>
</organism>
<protein>
    <recommendedName>
        <fullName evidence="2">F-box domain-containing protein</fullName>
    </recommendedName>
</protein>
<feature type="compositionally biased region" description="Basic residues" evidence="1">
    <location>
        <begin position="1"/>
        <end position="10"/>
    </location>
</feature>
<evidence type="ECO:0000313" key="3">
    <source>
        <dbReference type="EMBL" id="RZB46501.1"/>
    </source>
</evidence>
<dbReference type="InterPro" id="IPR036047">
    <property type="entry name" value="F-box-like_dom_sf"/>
</dbReference>
<name>A0A445FCC3_GLYSO</name>
<accession>A0A445FCC3</accession>
<dbReference type="InterPro" id="IPR001810">
    <property type="entry name" value="F-box_dom"/>
</dbReference>
<keyword evidence="4" id="KW-1185">Reference proteome</keyword>
<evidence type="ECO:0000313" key="4">
    <source>
        <dbReference type="Proteomes" id="UP000289340"/>
    </source>
</evidence>
<proteinExistence type="predicted"/>
<dbReference type="Gene3D" id="1.20.1280.50">
    <property type="match status" value="1"/>
</dbReference>
<reference evidence="3 4" key="1">
    <citation type="submission" date="2018-09" db="EMBL/GenBank/DDBJ databases">
        <title>A high-quality reference genome of wild soybean provides a powerful tool to mine soybean genomes.</title>
        <authorList>
            <person name="Xie M."/>
            <person name="Chung C.Y.L."/>
            <person name="Li M.-W."/>
            <person name="Wong F.-L."/>
            <person name="Chan T.-F."/>
            <person name="Lam H.-M."/>
        </authorList>
    </citation>
    <scope>NUCLEOTIDE SEQUENCE [LARGE SCALE GENOMIC DNA]</scope>
    <source>
        <strain evidence="4">cv. W05</strain>
        <tissue evidence="3">Hypocotyl of etiolated seedlings</tissue>
    </source>
</reference>
<dbReference type="Proteomes" id="UP000289340">
    <property type="component" value="Chromosome 19"/>
</dbReference>
<feature type="domain" description="F-box" evidence="2">
    <location>
        <begin position="180"/>
        <end position="225"/>
    </location>
</feature>
<sequence length="236" mass="26029">MEESSKKRKGSSSSTTTAGQRRHNASDDSPAPPNPSLSSPHSLTLFSSNEQFTLILQQFSIPLPNEPFVKVKCSFAIGATAVESFGYRKDLDGQWVRKQDLPTNARNECIPSPPPRDPSSSLLNDVLSELQDLHAFVGESISDFLALVICLDLDMNDDVLEDSGAANLSPCQQGRKTKMNMGKQTLPRELLVEILSWLPVKSLLRFRCVFKASNSLSLHFMFVKLQLQSSPTLTSC</sequence>
<dbReference type="AlphaFoldDB" id="A0A445FCC3"/>
<evidence type="ECO:0000259" key="2">
    <source>
        <dbReference type="PROSITE" id="PS50181"/>
    </source>
</evidence>
<evidence type="ECO:0000256" key="1">
    <source>
        <dbReference type="SAM" id="MobiDB-lite"/>
    </source>
</evidence>
<feature type="region of interest" description="Disordered" evidence="1">
    <location>
        <begin position="1"/>
        <end position="42"/>
    </location>
</feature>